<evidence type="ECO:0000259" key="3">
    <source>
        <dbReference type="Pfam" id="PF00501"/>
    </source>
</evidence>
<dbReference type="RefSeq" id="WP_124237422.1">
    <property type="nucleotide sequence ID" value="NZ_JBHUFI010000014.1"/>
</dbReference>
<proteinExistence type="inferred from homology"/>
<dbReference type="Gene3D" id="3.30.300.30">
    <property type="match status" value="1"/>
</dbReference>
<dbReference type="Pfam" id="PF13193">
    <property type="entry name" value="AMP-binding_C"/>
    <property type="match status" value="1"/>
</dbReference>
<dbReference type="Proteomes" id="UP000275225">
    <property type="component" value="Unassembled WGS sequence"/>
</dbReference>
<keyword evidence="6" id="KW-1185">Reference proteome</keyword>
<organism evidence="5 6">
    <name type="scientific">Aeromicrobium camelliae</name>
    <dbReference type="NCBI Taxonomy" id="1538144"/>
    <lineage>
        <taxon>Bacteria</taxon>
        <taxon>Bacillati</taxon>
        <taxon>Actinomycetota</taxon>
        <taxon>Actinomycetes</taxon>
        <taxon>Propionibacteriales</taxon>
        <taxon>Nocardioidaceae</taxon>
        <taxon>Aeromicrobium</taxon>
    </lineage>
</organism>
<evidence type="ECO:0000259" key="4">
    <source>
        <dbReference type="Pfam" id="PF13193"/>
    </source>
</evidence>
<feature type="domain" description="AMP-binding enzyme C-terminal" evidence="4">
    <location>
        <begin position="401"/>
        <end position="476"/>
    </location>
</feature>
<accession>A0A3N6WCI5</accession>
<reference evidence="5 6" key="1">
    <citation type="submission" date="2018-11" db="EMBL/GenBank/DDBJ databases">
        <authorList>
            <person name="Li F."/>
        </authorList>
    </citation>
    <scope>NUCLEOTIDE SEQUENCE [LARGE SCALE GENOMIC DNA]</scope>
    <source>
        <strain evidence="5 6">YS17T</strain>
    </source>
</reference>
<dbReference type="PANTHER" id="PTHR43767:SF1">
    <property type="entry name" value="NONRIBOSOMAL PEPTIDE SYNTHASE PES1 (EUROFUNG)-RELATED"/>
    <property type="match status" value="1"/>
</dbReference>
<dbReference type="InterPro" id="IPR045851">
    <property type="entry name" value="AMP-bd_C_sf"/>
</dbReference>
<dbReference type="OrthoDB" id="9803968at2"/>
<dbReference type="PROSITE" id="PS00455">
    <property type="entry name" value="AMP_BINDING"/>
    <property type="match status" value="1"/>
</dbReference>
<evidence type="ECO:0000313" key="6">
    <source>
        <dbReference type="Proteomes" id="UP000275225"/>
    </source>
</evidence>
<dbReference type="Pfam" id="PF00501">
    <property type="entry name" value="AMP-binding"/>
    <property type="match status" value="1"/>
</dbReference>
<comment type="caution">
    <text evidence="5">The sequence shown here is derived from an EMBL/GenBank/DDBJ whole genome shotgun (WGS) entry which is preliminary data.</text>
</comment>
<keyword evidence="2" id="KW-0436">Ligase</keyword>
<evidence type="ECO:0000313" key="5">
    <source>
        <dbReference type="EMBL" id="RQN02762.1"/>
    </source>
</evidence>
<dbReference type="Gene3D" id="3.40.50.12780">
    <property type="entry name" value="N-terminal domain of ligase-like"/>
    <property type="match status" value="1"/>
</dbReference>
<dbReference type="GO" id="GO:0016878">
    <property type="term" value="F:acid-thiol ligase activity"/>
    <property type="evidence" value="ECO:0007669"/>
    <property type="project" value="UniProtKB-ARBA"/>
</dbReference>
<dbReference type="SUPFAM" id="SSF56801">
    <property type="entry name" value="Acetyl-CoA synthetase-like"/>
    <property type="match status" value="1"/>
</dbReference>
<dbReference type="PANTHER" id="PTHR43767">
    <property type="entry name" value="LONG-CHAIN-FATTY-ACID--COA LIGASE"/>
    <property type="match status" value="1"/>
</dbReference>
<evidence type="ECO:0000256" key="2">
    <source>
        <dbReference type="ARBA" id="ARBA00022598"/>
    </source>
</evidence>
<dbReference type="InterPro" id="IPR000873">
    <property type="entry name" value="AMP-dep_synth/lig_dom"/>
</dbReference>
<comment type="similarity">
    <text evidence="1">Belongs to the ATP-dependent AMP-binding enzyme family.</text>
</comment>
<name>A0A3N6WCI5_9ACTN</name>
<dbReference type="AlphaFoldDB" id="A0A3N6WCI5"/>
<dbReference type="EMBL" id="RQJX01000017">
    <property type="protein sequence ID" value="RQN02762.1"/>
    <property type="molecule type" value="Genomic_DNA"/>
</dbReference>
<dbReference type="InterPro" id="IPR020845">
    <property type="entry name" value="AMP-binding_CS"/>
</dbReference>
<gene>
    <name evidence="5" type="ORF">EHW97_12035</name>
</gene>
<feature type="domain" description="AMP-dependent synthetase/ligase" evidence="3">
    <location>
        <begin position="20"/>
        <end position="351"/>
    </location>
</feature>
<dbReference type="InterPro" id="IPR042099">
    <property type="entry name" value="ANL_N_sf"/>
</dbReference>
<protein>
    <submittedName>
        <fullName evidence="5">AMP-dependent synthetase</fullName>
    </submittedName>
</protein>
<evidence type="ECO:0000256" key="1">
    <source>
        <dbReference type="ARBA" id="ARBA00006432"/>
    </source>
</evidence>
<dbReference type="InterPro" id="IPR050237">
    <property type="entry name" value="ATP-dep_AMP-bd_enzyme"/>
</dbReference>
<sequence>MQLGYLPWGGSTELRNRRNEIGLRDDRVELTYAEFDDWTAAFAEQLSEHGLGAEDVLAIMLPNRVELLVAMFAAWRLGAVATPVNPTFTDHEADYQIRDSAAKLVVTARPVASIGDRPTIYVEDMRTSCRREPTVPQPLTSDSLALLIYTSGSTGQPKGVMLDHGNAEAMSDMMARHLGLTEQDHCLLVLPLFHVNAIMVSVLAPMRSGGQLSIVGQFSASRFFEQVERLRPTYFSAVPTIYAVLASLPEDVRPDTSSLRFVICGAAPVAKELLERSQQRYGFSIIEGYGLTEGTCASACNPVDGPRKLGTVGPALPGQTIAIMGSDGTLLPPGSTGEVVIAGPNVMRGYLNRPEATAETLRDGWLHTGDVGRLDDDGYLTIVDRIKDMIIRGGENIYPKEIEAVLSRLDDVLEAAVVARADDTYGEVPVAYVSLYPDARLTEDDLLEHCRRHLTKVKVPERIHIVDELPKNPVGKIDKPTLRHLVRTSTQAPTA</sequence>
<dbReference type="InterPro" id="IPR025110">
    <property type="entry name" value="AMP-bd_C"/>
</dbReference>
<dbReference type="FunFam" id="3.30.300.30:FF:000008">
    <property type="entry name" value="2,3-dihydroxybenzoate-AMP ligase"/>
    <property type="match status" value="1"/>
</dbReference>